<dbReference type="RefSeq" id="WP_342675477.1">
    <property type="nucleotide sequence ID" value="NZ_JBCGCU010000001.1"/>
</dbReference>
<dbReference type="Proteomes" id="UP001447008">
    <property type="component" value="Unassembled WGS sequence"/>
</dbReference>
<dbReference type="PANTHER" id="PTHR47894:SF1">
    <property type="entry name" value="HTH-TYPE TRANSCRIPTIONAL REGULATOR VQSM"/>
    <property type="match status" value="1"/>
</dbReference>
<proteinExistence type="predicted"/>
<gene>
    <name evidence="3" type="ORF">WCN91_00495</name>
</gene>
<keyword evidence="4" id="KW-1185">Reference proteome</keyword>
<dbReference type="InterPro" id="IPR032687">
    <property type="entry name" value="AraC-type_N"/>
</dbReference>
<dbReference type="Pfam" id="PF12625">
    <property type="entry name" value="Arabinose_bd"/>
    <property type="match status" value="1"/>
</dbReference>
<feature type="domain" description="HTH-type transcriptional regulator AraC-type N-terminal" evidence="2">
    <location>
        <begin position="9"/>
        <end position="148"/>
    </location>
</feature>
<evidence type="ECO:0000313" key="3">
    <source>
        <dbReference type="EMBL" id="MEM0513928.1"/>
    </source>
</evidence>
<reference evidence="3 4" key="1">
    <citation type="submission" date="2024-03" db="EMBL/GenBank/DDBJ databases">
        <title>Pseudoalteromonas qingdaonensis sp. nov., isolated from the intestines of marine benthic organisms.</title>
        <authorList>
            <person name="Lin X."/>
            <person name="Fang S."/>
            <person name="Hu X."/>
        </authorList>
    </citation>
    <scope>NUCLEOTIDE SEQUENCE [LARGE SCALE GENOMIC DNA]</scope>
    <source>
        <strain evidence="3 4">YIC-827</strain>
    </source>
</reference>
<evidence type="ECO:0000256" key="1">
    <source>
        <dbReference type="ARBA" id="ARBA00023125"/>
    </source>
</evidence>
<dbReference type="PANTHER" id="PTHR47894">
    <property type="entry name" value="HTH-TYPE TRANSCRIPTIONAL REGULATOR GADX"/>
    <property type="match status" value="1"/>
</dbReference>
<comment type="caution">
    <text evidence="3">The sequence shown here is derived from an EMBL/GenBank/DDBJ whole genome shotgun (WGS) entry which is preliminary data.</text>
</comment>
<name>A0ABU9MSJ0_9GAMM</name>
<dbReference type="Gene3D" id="1.10.10.60">
    <property type="entry name" value="Homeodomain-like"/>
    <property type="match status" value="1"/>
</dbReference>
<dbReference type="EMBL" id="JBCGCU010000001">
    <property type="protein sequence ID" value="MEM0513928.1"/>
    <property type="molecule type" value="Genomic_DNA"/>
</dbReference>
<sequence length="236" mass="25996">MAIEQRGECLNLGIAVGSGMNVRAIPVIGLALLKQDSVLSAYKLILRYQKLIGDSTNAQLIKQQVGPQERQALLRFHFVSSTGAIGTLSYEAAMAFCVKIARTVAAKQWRPTRVCVQRREPCEELEQYFNCAIGYGAPHHEIHFQADDQAAHSELQQGIVAEKHKAISQVPILLLEQHLASGELSCKSMAQLLSMSEKTLQRRLSAEGTSYRALLDTLRQEKAVLCYGSQTSASVK</sequence>
<keyword evidence="1" id="KW-0238">DNA-binding</keyword>
<protein>
    <submittedName>
        <fullName evidence="3">AraC family transcriptional regulator ligand-binding domain-containing protein</fullName>
    </submittedName>
</protein>
<accession>A0ABU9MSJ0</accession>
<organism evidence="3 4">
    <name type="scientific">Pseudoalteromonas qingdaonensis</name>
    <dbReference type="NCBI Taxonomy" id="3131913"/>
    <lineage>
        <taxon>Bacteria</taxon>
        <taxon>Pseudomonadati</taxon>
        <taxon>Pseudomonadota</taxon>
        <taxon>Gammaproteobacteria</taxon>
        <taxon>Alteromonadales</taxon>
        <taxon>Pseudoalteromonadaceae</taxon>
        <taxon>Pseudoalteromonas</taxon>
    </lineage>
</organism>
<evidence type="ECO:0000259" key="2">
    <source>
        <dbReference type="Pfam" id="PF12625"/>
    </source>
</evidence>
<evidence type="ECO:0000313" key="4">
    <source>
        <dbReference type="Proteomes" id="UP001447008"/>
    </source>
</evidence>